<feature type="transmembrane region" description="Helical" evidence="2">
    <location>
        <begin position="12"/>
        <end position="31"/>
    </location>
</feature>
<gene>
    <name evidence="3" type="ORF">R5R35_001969</name>
</gene>
<reference evidence="3 4" key="1">
    <citation type="submission" date="2024-03" db="EMBL/GenBank/DDBJ databases">
        <title>The genome assembly and annotation of the cricket Gryllus longicercus Weissman &amp; Gray.</title>
        <authorList>
            <person name="Szrajer S."/>
            <person name="Gray D."/>
            <person name="Ylla G."/>
        </authorList>
    </citation>
    <scope>NUCLEOTIDE SEQUENCE [LARGE SCALE GENOMIC DNA]</scope>
    <source>
        <strain evidence="3">DAG 2021-001</strain>
        <tissue evidence="3">Whole body minus gut</tissue>
    </source>
</reference>
<dbReference type="Proteomes" id="UP001378592">
    <property type="component" value="Unassembled WGS sequence"/>
</dbReference>
<dbReference type="AlphaFoldDB" id="A0AAN9VYA1"/>
<name>A0AAN9VYA1_9ORTH</name>
<sequence length="260" mass="29140">MQHRYLIHRCNAIISYFSFFVGLLIVCYVGFPQLSHLLPYHLTTAPVRYTPRRFLFCTQHQRRTHYHSEPAVPSPSTVARSASNIASAPIPLCSHRSLSLYPSYCSRMSHSCPRLHAPSFPAPATAYPRQGGMQINGYTGAGPPKIRANFENPGENSREGWGAERSGTGEGEAGSRQSTTRFHLCWFNINFVFACAKPTGAPVAFWASRGWGGWAGVDLRTRANSDDQHHLYSSLLVFSLLLRSLKDNLRHCFRSNRIDV</sequence>
<organism evidence="3 4">
    <name type="scientific">Gryllus longicercus</name>
    <dbReference type="NCBI Taxonomy" id="2509291"/>
    <lineage>
        <taxon>Eukaryota</taxon>
        <taxon>Metazoa</taxon>
        <taxon>Ecdysozoa</taxon>
        <taxon>Arthropoda</taxon>
        <taxon>Hexapoda</taxon>
        <taxon>Insecta</taxon>
        <taxon>Pterygota</taxon>
        <taxon>Neoptera</taxon>
        <taxon>Polyneoptera</taxon>
        <taxon>Orthoptera</taxon>
        <taxon>Ensifera</taxon>
        <taxon>Gryllidea</taxon>
        <taxon>Grylloidea</taxon>
        <taxon>Gryllidae</taxon>
        <taxon>Gryllinae</taxon>
        <taxon>Gryllus</taxon>
    </lineage>
</organism>
<keyword evidence="2" id="KW-0472">Membrane</keyword>
<keyword evidence="2" id="KW-1133">Transmembrane helix</keyword>
<accession>A0AAN9VYA1</accession>
<evidence type="ECO:0000256" key="1">
    <source>
        <dbReference type="SAM" id="MobiDB-lite"/>
    </source>
</evidence>
<comment type="caution">
    <text evidence="3">The sequence shown here is derived from an EMBL/GenBank/DDBJ whole genome shotgun (WGS) entry which is preliminary data.</text>
</comment>
<evidence type="ECO:0000313" key="4">
    <source>
        <dbReference type="Proteomes" id="UP001378592"/>
    </source>
</evidence>
<evidence type="ECO:0000256" key="2">
    <source>
        <dbReference type="SAM" id="Phobius"/>
    </source>
</evidence>
<proteinExistence type="predicted"/>
<dbReference type="EMBL" id="JAZDUA010000022">
    <property type="protein sequence ID" value="KAK7872633.1"/>
    <property type="molecule type" value="Genomic_DNA"/>
</dbReference>
<feature type="region of interest" description="Disordered" evidence="1">
    <location>
        <begin position="147"/>
        <end position="175"/>
    </location>
</feature>
<keyword evidence="2" id="KW-0812">Transmembrane</keyword>
<keyword evidence="4" id="KW-1185">Reference proteome</keyword>
<evidence type="ECO:0000313" key="3">
    <source>
        <dbReference type="EMBL" id="KAK7872633.1"/>
    </source>
</evidence>
<protein>
    <submittedName>
        <fullName evidence="3">Uncharacterized protein</fullName>
    </submittedName>
</protein>